<dbReference type="Pfam" id="PF01042">
    <property type="entry name" value="Ribonuc_L-PSP"/>
    <property type="match status" value="1"/>
</dbReference>
<dbReference type="AlphaFoldDB" id="A0A6L5XFK6"/>
<protein>
    <submittedName>
        <fullName evidence="2">Reactive intermediate/imine deaminase</fullName>
    </submittedName>
</protein>
<dbReference type="NCBIfam" id="TIGR00004">
    <property type="entry name" value="Rid family detoxifying hydrolase"/>
    <property type="match status" value="1"/>
</dbReference>
<dbReference type="CDD" id="cd00448">
    <property type="entry name" value="YjgF_YER057c_UK114_family"/>
    <property type="match status" value="1"/>
</dbReference>
<dbReference type="Gene3D" id="3.30.1330.40">
    <property type="entry name" value="RutC-like"/>
    <property type="match status" value="1"/>
</dbReference>
<dbReference type="InterPro" id="IPR006056">
    <property type="entry name" value="RidA"/>
</dbReference>
<dbReference type="EMBL" id="VULT01000018">
    <property type="protein sequence ID" value="MSS18271.1"/>
    <property type="molecule type" value="Genomic_DNA"/>
</dbReference>
<accession>A0A6L5XFK6</accession>
<dbReference type="GO" id="GO:0019239">
    <property type="term" value="F:deaminase activity"/>
    <property type="evidence" value="ECO:0007669"/>
    <property type="project" value="TreeGrafter"/>
</dbReference>
<dbReference type="InterPro" id="IPR006175">
    <property type="entry name" value="YjgF/YER057c/UK114"/>
</dbReference>
<dbReference type="InterPro" id="IPR035959">
    <property type="entry name" value="RutC-like_sf"/>
</dbReference>
<dbReference type="RefSeq" id="WP_154326815.1">
    <property type="nucleotide sequence ID" value="NZ_CP045696.1"/>
</dbReference>
<comment type="caution">
    <text evidence="2">The sequence shown here is derived from an EMBL/GenBank/DDBJ whole genome shotgun (WGS) entry which is preliminary data.</text>
</comment>
<proteinExistence type="inferred from homology"/>
<evidence type="ECO:0000256" key="1">
    <source>
        <dbReference type="ARBA" id="ARBA00010552"/>
    </source>
</evidence>
<organism evidence="2 3">
    <name type="scientific">Sodaliphilus pleomorphus</name>
    <dbReference type="NCBI Taxonomy" id="2606626"/>
    <lineage>
        <taxon>Bacteria</taxon>
        <taxon>Pseudomonadati</taxon>
        <taxon>Bacteroidota</taxon>
        <taxon>Bacteroidia</taxon>
        <taxon>Bacteroidales</taxon>
        <taxon>Muribaculaceae</taxon>
        <taxon>Sodaliphilus</taxon>
    </lineage>
</organism>
<evidence type="ECO:0000313" key="3">
    <source>
        <dbReference type="Proteomes" id="UP000483362"/>
    </source>
</evidence>
<keyword evidence="3" id="KW-1185">Reference proteome</keyword>
<dbReference type="SUPFAM" id="SSF55298">
    <property type="entry name" value="YjgF-like"/>
    <property type="match status" value="1"/>
</dbReference>
<dbReference type="FunFam" id="3.30.1330.40:FF:000001">
    <property type="entry name" value="L-PSP family endoribonuclease"/>
    <property type="match status" value="1"/>
</dbReference>
<dbReference type="PANTHER" id="PTHR11803:SF39">
    <property type="entry name" value="2-IMINOBUTANOATE_2-IMINOPROPANOATE DEAMINASE"/>
    <property type="match status" value="1"/>
</dbReference>
<dbReference type="PANTHER" id="PTHR11803">
    <property type="entry name" value="2-IMINOBUTANOATE/2-IMINOPROPANOATE DEAMINASE RIDA"/>
    <property type="match status" value="1"/>
</dbReference>
<reference evidence="2 3" key="1">
    <citation type="submission" date="2019-08" db="EMBL/GenBank/DDBJ databases">
        <title>In-depth cultivation of the pig gut microbiome towards novel bacterial diversity and tailored functional studies.</title>
        <authorList>
            <person name="Wylensek D."/>
            <person name="Hitch T.C.A."/>
            <person name="Clavel T."/>
        </authorList>
    </citation>
    <scope>NUCLEOTIDE SEQUENCE [LARGE SCALE GENOMIC DNA]</scope>
    <source>
        <strain evidence="2 3">Oil-RF-744-WCA-WT-10</strain>
    </source>
</reference>
<dbReference type="Proteomes" id="UP000483362">
    <property type="component" value="Unassembled WGS sequence"/>
</dbReference>
<name>A0A6L5XFK6_9BACT</name>
<sequence length="128" mass="14032">MKQKVIANNAPAEIGAYSNAIKVGNFVFVSGQLPVNPETGEMPRGLQAQTLQVIENVRRILADAGATLDDVVKTTVLLNEMFQFSEVNEIYAREFTAPYPARTSFAVQELPRQALVSLDVVAVIDHDE</sequence>
<dbReference type="GO" id="GO:0005829">
    <property type="term" value="C:cytosol"/>
    <property type="evidence" value="ECO:0007669"/>
    <property type="project" value="TreeGrafter"/>
</dbReference>
<gene>
    <name evidence="2" type="ORF">FYJ29_10945</name>
</gene>
<comment type="similarity">
    <text evidence="1">Belongs to the RutC family.</text>
</comment>
<evidence type="ECO:0000313" key="2">
    <source>
        <dbReference type="EMBL" id="MSS18271.1"/>
    </source>
</evidence>